<sequence>MYTLPTRVTVCLYMSDKINWIEASSVDGFIEYVIQQAIKEECLPLTIFIDHRLLSCSRIEIRRKMKIHEINQLRKIDMLGLESHQDFLANLEEHFFESVPKHIAICNWLCHDSDPQKWLLRANFLLWKVHNFCKYYGVSAYIRIPQQAHEESDTTWNRSIEFPNHDQLKIILSKWTYLDSATGSSSDESSSSPSKEPPF</sequence>
<accession>A0ACD0WRG3</accession>
<dbReference type="EMBL" id="CP038490">
    <property type="protein sequence ID" value="QFZ30109.1"/>
    <property type="molecule type" value="Genomic_DNA"/>
</dbReference>
<organism evidence="1 2">
    <name type="scientific">Clavispora lusitaniae</name>
    <name type="common">Candida lusitaniae</name>
    <dbReference type="NCBI Taxonomy" id="36911"/>
    <lineage>
        <taxon>Eukaryota</taxon>
        <taxon>Fungi</taxon>
        <taxon>Dikarya</taxon>
        <taxon>Ascomycota</taxon>
        <taxon>Saccharomycotina</taxon>
        <taxon>Pichiomycetes</taxon>
        <taxon>Metschnikowiaceae</taxon>
        <taxon>Clavispora</taxon>
    </lineage>
</organism>
<gene>
    <name evidence="1" type="ORF">EJF14_70178</name>
</gene>
<evidence type="ECO:0000313" key="2">
    <source>
        <dbReference type="Proteomes" id="UP000326582"/>
    </source>
</evidence>
<name>A0ACD0WRG3_CLALS</name>
<evidence type="ECO:0000313" key="1">
    <source>
        <dbReference type="EMBL" id="QFZ30109.1"/>
    </source>
</evidence>
<dbReference type="Proteomes" id="UP000326582">
    <property type="component" value="Chromosome 7"/>
</dbReference>
<keyword evidence="2" id="KW-1185">Reference proteome</keyword>
<reference evidence="2" key="1">
    <citation type="journal article" date="2019" name="MBio">
        <title>Comparative genomics for the elucidation of multidrug resistance (MDR) in Candida lusitaniae.</title>
        <authorList>
            <person name="Kannan A."/>
            <person name="Asner S.A."/>
            <person name="Trachsel E."/>
            <person name="Kelly S."/>
            <person name="Parker J."/>
            <person name="Sanglard D."/>
        </authorList>
    </citation>
    <scope>NUCLEOTIDE SEQUENCE [LARGE SCALE GENOMIC DNA]</scope>
    <source>
        <strain evidence="2">P1</strain>
    </source>
</reference>
<proteinExistence type="predicted"/>
<protein>
    <submittedName>
        <fullName evidence="1">Uncharacterized protein</fullName>
    </submittedName>
</protein>